<gene>
    <name evidence="1" type="ORF">H2509_04205</name>
</gene>
<dbReference type="RefSeq" id="WP_182162624.1">
    <property type="nucleotide sequence ID" value="NZ_JACFXV010000042.1"/>
</dbReference>
<comment type="caution">
    <text evidence="1">The sequence shown here is derived from an EMBL/GenBank/DDBJ whole genome shotgun (WGS) entry which is preliminary data.</text>
</comment>
<evidence type="ECO:0000313" key="1">
    <source>
        <dbReference type="EMBL" id="MBA5776325.1"/>
    </source>
</evidence>
<sequence>MVSDSPDLESRFYADLPVFSDFSGIGDDAAYRPLPESWSLLACDIVRSSDAIAAGRYKDVNMVGAAAIAAVLNVSKGTELPFVFGGDGAMIAVPGSLKEKASAALAGVRRMAGSVLGLALRAASFPVGDLSEAGGALRVRKFELSPGNHLAMFAGGGLEVADTLLKDEAKAAAYLIGEEVESDAALDGLSCRWEPLPARNGRIVSLMVRPTSAGLAAGYDLPALIAGLEAILGSSLVERQTGAEPVRKETLRHRFPPSGLMREVRVVGFRSGQLKTFAKALFECAAAAYAYATARRVGPFDPVRYVGELQQNTDFRKFDDTLRLVLDLTVAQVDVLSAYLEGEYRRGRLVYGLHGASSALMTCLVFSLEQSRHIHFVDGGDGGFSEAAREFKERVALLDAKERAN</sequence>
<proteinExistence type="predicted"/>
<organism evidence="1 2">
    <name type="scientific">Stappia albiluteola</name>
    <dbReference type="NCBI Taxonomy" id="2758565"/>
    <lineage>
        <taxon>Bacteria</taxon>
        <taxon>Pseudomonadati</taxon>
        <taxon>Pseudomonadota</taxon>
        <taxon>Alphaproteobacteria</taxon>
        <taxon>Hyphomicrobiales</taxon>
        <taxon>Stappiaceae</taxon>
        <taxon>Stappia</taxon>
    </lineage>
</organism>
<accession>A0A839AB15</accession>
<dbReference type="InterPro" id="IPR021445">
    <property type="entry name" value="DUF3095"/>
</dbReference>
<protein>
    <submittedName>
        <fullName evidence="1">DUF3095 domain-containing protein</fullName>
    </submittedName>
</protein>
<name>A0A839AB15_9HYPH</name>
<dbReference type="AlphaFoldDB" id="A0A839AB15"/>
<dbReference type="Proteomes" id="UP000541109">
    <property type="component" value="Unassembled WGS sequence"/>
</dbReference>
<dbReference type="Pfam" id="PF11294">
    <property type="entry name" value="DUF3095"/>
    <property type="match status" value="1"/>
</dbReference>
<evidence type="ECO:0000313" key="2">
    <source>
        <dbReference type="Proteomes" id="UP000541109"/>
    </source>
</evidence>
<reference evidence="1 2" key="1">
    <citation type="submission" date="2020-07" db="EMBL/GenBank/DDBJ databases">
        <title>Stappia sp., F7233, whole genome shotgun sequencing project.</title>
        <authorList>
            <person name="Jiang S."/>
            <person name="Liu Z.W."/>
            <person name="Du Z.J."/>
        </authorList>
    </citation>
    <scope>NUCLEOTIDE SEQUENCE [LARGE SCALE GENOMIC DNA]</scope>
    <source>
        <strain evidence="1 2">F7233</strain>
    </source>
</reference>
<keyword evidence="2" id="KW-1185">Reference proteome</keyword>
<dbReference type="EMBL" id="JACFXV010000042">
    <property type="protein sequence ID" value="MBA5776325.1"/>
    <property type="molecule type" value="Genomic_DNA"/>
</dbReference>